<dbReference type="RefSeq" id="WP_069643592.1">
    <property type="nucleotide sequence ID" value="NZ_MIJE01000031.1"/>
</dbReference>
<dbReference type="GO" id="GO:0005524">
    <property type="term" value="F:ATP binding"/>
    <property type="evidence" value="ECO:0007669"/>
    <property type="project" value="UniProtKB-UniRule"/>
</dbReference>
<dbReference type="GO" id="GO:0006310">
    <property type="term" value="P:DNA recombination"/>
    <property type="evidence" value="ECO:0007669"/>
    <property type="project" value="InterPro"/>
</dbReference>
<reference evidence="5 6" key="1">
    <citation type="submission" date="2016-09" db="EMBL/GenBank/DDBJ databases">
        <title>Draft genome sequence for the type strain of Desulfuribacillus alkaliarsenatis AHT28, an obligately anaerobic, sulfidogenic bacterium isolated from Russian soda lake sediments.</title>
        <authorList>
            <person name="Abin C.A."/>
            <person name="Hollibaugh J.T."/>
        </authorList>
    </citation>
    <scope>NUCLEOTIDE SEQUENCE [LARGE SCALE GENOMIC DNA]</scope>
    <source>
        <strain evidence="5 6">AHT28</strain>
    </source>
</reference>
<dbReference type="GO" id="GO:0043139">
    <property type="term" value="F:5'-3' DNA helicase activity"/>
    <property type="evidence" value="ECO:0007669"/>
    <property type="project" value="UniProtKB-UniRule"/>
</dbReference>
<keyword evidence="2 3" id="KW-0067">ATP-binding</keyword>
<dbReference type="GO" id="GO:0009338">
    <property type="term" value="C:exodeoxyribonuclease V complex"/>
    <property type="evidence" value="ECO:0007669"/>
    <property type="project" value="TreeGrafter"/>
</dbReference>
<dbReference type="EMBL" id="MIJE01000031">
    <property type="protein sequence ID" value="OEF96583.1"/>
    <property type="molecule type" value="Genomic_DNA"/>
</dbReference>
<keyword evidence="1 3" id="KW-0547">Nucleotide-binding</keyword>
<dbReference type="InterPro" id="IPR050534">
    <property type="entry name" value="Coronavir_polyprotein_1ab"/>
</dbReference>
<name>A0A1E5G111_9FIRM</name>
<dbReference type="Gene3D" id="2.30.30.940">
    <property type="match status" value="1"/>
</dbReference>
<keyword evidence="3" id="KW-0347">Helicase</keyword>
<dbReference type="InterPro" id="IPR041451">
    <property type="entry name" value="RecD2_SH13"/>
</dbReference>
<dbReference type="HAMAP" id="MF_01488">
    <property type="entry name" value="RecD2"/>
    <property type="match status" value="1"/>
</dbReference>
<comment type="similarity">
    <text evidence="3">Belongs to the RecD family. RecD2 subfamily.</text>
</comment>
<dbReference type="OrthoDB" id="9803432at2"/>
<dbReference type="InterPro" id="IPR027785">
    <property type="entry name" value="UvrD-like_helicase_C"/>
</dbReference>
<accession>A0A1E5G111</accession>
<comment type="caution">
    <text evidence="5">The sequence shown here is derived from an EMBL/GenBank/DDBJ whole genome shotgun (WGS) entry which is preliminary data.</text>
</comment>
<dbReference type="SUPFAM" id="SSF52540">
    <property type="entry name" value="P-loop containing nucleoside triphosphate hydrolases"/>
    <property type="match status" value="2"/>
</dbReference>
<dbReference type="GO" id="GO:0017116">
    <property type="term" value="F:single-stranded DNA helicase activity"/>
    <property type="evidence" value="ECO:0007669"/>
    <property type="project" value="TreeGrafter"/>
</dbReference>
<dbReference type="InterPro" id="IPR010994">
    <property type="entry name" value="RuvA_2-like"/>
</dbReference>
<dbReference type="InterPro" id="IPR055446">
    <property type="entry name" value="RecD2_N_OB"/>
</dbReference>
<dbReference type="NCBIfam" id="TIGR01448">
    <property type="entry name" value="recD_rel"/>
    <property type="match status" value="1"/>
</dbReference>
<keyword evidence="3" id="KW-0238">DNA-binding</keyword>
<dbReference type="GO" id="GO:0016887">
    <property type="term" value="F:ATP hydrolysis activity"/>
    <property type="evidence" value="ECO:0007669"/>
    <property type="project" value="RHEA"/>
</dbReference>
<dbReference type="SUPFAM" id="SSF47781">
    <property type="entry name" value="RuvA domain 2-like"/>
    <property type="match status" value="1"/>
</dbReference>
<comment type="catalytic activity">
    <reaction evidence="3">
        <text>ATP + H2O = ADP + phosphate + H(+)</text>
        <dbReference type="Rhea" id="RHEA:13065"/>
        <dbReference type="ChEBI" id="CHEBI:15377"/>
        <dbReference type="ChEBI" id="CHEBI:15378"/>
        <dbReference type="ChEBI" id="CHEBI:30616"/>
        <dbReference type="ChEBI" id="CHEBI:43474"/>
        <dbReference type="ChEBI" id="CHEBI:456216"/>
        <dbReference type="EC" id="5.6.2.3"/>
    </reaction>
</comment>
<dbReference type="Gene3D" id="3.40.50.300">
    <property type="entry name" value="P-loop containing nucleotide triphosphate hydrolases"/>
    <property type="match status" value="2"/>
</dbReference>
<sequence length="734" mass="82759">MERLSGIVERITYQNEENGFCVLKIRSKGHVDLVTVVGNLASVNVGAVIQLRGLWKMDSKFGKQFACQDYEETVPATIAGIEKYLGSGLIKGIGPVYARKIVKHFKEDTLRMIEEQPDDLIHVEGIGQKRVNMIKKAWVEQKEIKNVMLFLQSNGVSTAYAVKIYKTYGNDAIDIVTTNPYRLADDIWGIGFKTADRIAQQMGYAKDSFERCRSGIVYVLNELSNDGHCFATREQLLEKSQEILEVERQRINETLEQIVIDRTVILEKSTATDNIMPLELLNSTEHTEDAIFLPSLYYSEVGTARRIKEISKTPSRYQDREVSTIISNIENEHQIRYDEVQRQAIQTAIQSKFMVLTGGPGTGKTTTTLAIIKAFENLGGKVLLAAPTGRAAKRMTETTGMEAKTIHRLLEFKPTEGYKKNEQDQLECDILIVDETSMVDVVLMFNLLKAVANETVVILVGDVDQLPSVGPGNVLKDIIVSETVNVVKLTRIFRQAQGSDIIMNAHRINNGEIPRLKTGHDSDFFFIEEEDPVRIAHTIKGLCTKRLPSYYQIDPINDIQVLCPMQRGDTGAVNLNIVLQQALNPSTVSISYGSTTYRLGDKVMQIKNNYDKNVFNGDIGTITHVDREERTLTITFDNIPVEYDVTELDEVMLSYATTVHKSQGSEYRIVIAPFTMQHYMMLQRNLIYTCITRAKKVIILVGTKKAISMAVRNNKTTNRNTRLTDRLQDNNNDC</sequence>
<dbReference type="EC" id="5.6.2.3" evidence="3"/>
<organism evidence="5 6">
    <name type="scientific">Desulfuribacillus alkaliarsenatis</name>
    <dbReference type="NCBI Taxonomy" id="766136"/>
    <lineage>
        <taxon>Bacteria</taxon>
        <taxon>Bacillati</taxon>
        <taxon>Bacillota</taxon>
        <taxon>Desulfuribacillia</taxon>
        <taxon>Desulfuribacillales</taxon>
        <taxon>Desulfuribacillaceae</taxon>
        <taxon>Desulfuribacillus</taxon>
    </lineage>
</organism>
<dbReference type="Gene3D" id="1.10.150.20">
    <property type="entry name" value="5' to 3' exonuclease, C-terminal subdomain"/>
    <property type="match status" value="1"/>
</dbReference>
<dbReference type="InterPro" id="IPR003593">
    <property type="entry name" value="AAA+_ATPase"/>
</dbReference>
<evidence type="ECO:0000256" key="1">
    <source>
        <dbReference type="ARBA" id="ARBA00022741"/>
    </source>
</evidence>
<dbReference type="AlphaFoldDB" id="A0A1E5G111"/>
<keyword evidence="3" id="KW-0413">Isomerase</keyword>
<dbReference type="PANTHER" id="PTHR43788:SF6">
    <property type="entry name" value="DNA HELICASE B"/>
    <property type="match status" value="1"/>
</dbReference>
<dbReference type="CDD" id="cd18809">
    <property type="entry name" value="SF1_C_RecD"/>
    <property type="match status" value="1"/>
</dbReference>
<dbReference type="Gene3D" id="1.10.10.2220">
    <property type="match status" value="1"/>
</dbReference>
<evidence type="ECO:0000313" key="6">
    <source>
        <dbReference type="Proteomes" id="UP000094296"/>
    </source>
</evidence>
<dbReference type="InterPro" id="IPR027417">
    <property type="entry name" value="P-loop_NTPase"/>
</dbReference>
<comment type="function">
    <text evidence="3">DNA-dependent ATPase and ATP-dependent 5'-3' DNA helicase. Has no activity on blunt DNA or DNA with 3'-overhangs, requires at least 10 bases of 5'-ssDNA for helicase activity.</text>
</comment>
<gene>
    <name evidence="3" type="primary">recD2</name>
    <name evidence="5" type="ORF">BHF68_08020</name>
</gene>
<keyword evidence="6" id="KW-1185">Reference proteome</keyword>
<dbReference type="STRING" id="766136.BHF68_08020"/>
<dbReference type="InterPro" id="IPR029493">
    <property type="entry name" value="RecD2-like_HHH"/>
</dbReference>
<feature type="binding site" evidence="3">
    <location>
        <begin position="361"/>
        <end position="365"/>
    </location>
    <ligand>
        <name>ATP</name>
        <dbReference type="ChEBI" id="CHEBI:30616"/>
    </ligand>
</feature>
<dbReference type="Proteomes" id="UP000094296">
    <property type="component" value="Unassembled WGS sequence"/>
</dbReference>
<dbReference type="Pfam" id="PF14490">
    <property type="entry name" value="HHH_RecD2"/>
    <property type="match status" value="1"/>
</dbReference>
<dbReference type="Pfam" id="PF13245">
    <property type="entry name" value="AAA_19"/>
    <property type="match status" value="1"/>
</dbReference>
<dbReference type="SMART" id="SM00382">
    <property type="entry name" value="AAA"/>
    <property type="match status" value="1"/>
</dbReference>
<evidence type="ECO:0000256" key="3">
    <source>
        <dbReference type="HAMAP-Rule" id="MF_01488"/>
    </source>
</evidence>
<dbReference type="Pfam" id="PF13538">
    <property type="entry name" value="UvrD_C_2"/>
    <property type="match status" value="1"/>
</dbReference>
<evidence type="ECO:0000256" key="2">
    <source>
        <dbReference type="ARBA" id="ARBA00022840"/>
    </source>
</evidence>
<proteinExistence type="inferred from homology"/>
<dbReference type="Pfam" id="PF23139">
    <property type="entry name" value="OB_YrrC"/>
    <property type="match status" value="1"/>
</dbReference>
<dbReference type="Pfam" id="PF14520">
    <property type="entry name" value="HHH_5"/>
    <property type="match status" value="1"/>
</dbReference>
<feature type="domain" description="AAA+ ATPase" evidence="4">
    <location>
        <begin position="350"/>
        <end position="493"/>
    </location>
</feature>
<dbReference type="InterPro" id="IPR006345">
    <property type="entry name" value="RecD2"/>
</dbReference>
<dbReference type="PANTHER" id="PTHR43788">
    <property type="entry name" value="DNA2/NAM7 HELICASE FAMILY MEMBER"/>
    <property type="match status" value="1"/>
</dbReference>
<protein>
    <recommendedName>
        <fullName evidence="3">ATP-dependent RecD2 DNA helicase</fullName>
        <ecNumber evidence="3">5.6.2.3</ecNumber>
    </recommendedName>
    <alternativeName>
        <fullName evidence="3">DNA 5'-3' helicase subunit RecD2</fullName>
    </alternativeName>
</protein>
<dbReference type="Pfam" id="PF18335">
    <property type="entry name" value="SH3_13"/>
    <property type="match status" value="1"/>
</dbReference>
<keyword evidence="3" id="KW-0378">Hydrolase</keyword>
<evidence type="ECO:0000259" key="4">
    <source>
        <dbReference type="SMART" id="SM00382"/>
    </source>
</evidence>
<evidence type="ECO:0000313" key="5">
    <source>
        <dbReference type="EMBL" id="OEF96583.1"/>
    </source>
</evidence>
<dbReference type="CDD" id="cd17933">
    <property type="entry name" value="DEXSc_RecD-like"/>
    <property type="match status" value="1"/>
</dbReference>
<dbReference type="GO" id="GO:0003677">
    <property type="term" value="F:DNA binding"/>
    <property type="evidence" value="ECO:0007669"/>
    <property type="project" value="UniProtKB-UniRule"/>
</dbReference>